<keyword evidence="3" id="KW-1185">Reference proteome</keyword>
<proteinExistence type="predicted"/>
<accession>A0ABR2JR79</accession>
<dbReference type="EMBL" id="JAPFFF010000010">
    <property type="protein sequence ID" value="KAK8881396.1"/>
    <property type="molecule type" value="Genomic_DNA"/>
</dbReference>
<feature type="domain" description="Bacterial Ig-like" evidence="1">
    <location>
        <begin position="22"/>
        <end position="133"/>
    </location>
</feature>
<dbReference type="Proteomes" id="UP001470230">
    <property type="component" value="Unassembled WGS sequence"/>
</dbReference>
<sequence length="136" mass="15257">MSSVKEEGSYIQSPESRIEKLGLTFSLKNITSKGAIMVFDLTGKEASGGLQFGEDYSLQVEKNGQWENLPTILKDFGVKSIAYVITSNEKAERGIQWHWLYGSLAPGIYRISKRITDIRLNSGPVNYTVYAKFQIN</sequence>
<evidence type="ECO:0000259" key="1">
    <source>
        <dbReference type="Pfam" id="PF20251"/>
    </source>
</evidence>
<evidence type="ECO:0000313" key="2">
    <source>
        <dbReference type="EMBL" id="KAK8881396.1"/>
    </source>
</evidence>
<reference evidence="2 3" key="1">
    <citation type="submission" date="2024-04" db="EMBL/GenBank/DDBJ databases">
        <title>Tritrichomonas musculus Genome.</title>
        <authorList>
            <person name="Alves-Ferreira E."/>
            <person name="Grigg M."/>
            <person name="Lorenzi H."/>
            <person name="Galac M."/>
        </authorList>
    </citation>
    <scope>NUCLEOTIDE SEQUENCE [LARGE SCALE GENOMIC DNA]</scope>
    <source>
        <strain evidence="2 3">EAF2021</strain>
    </source>
</reference>
<name>A0ABR2JR79_9EUKA</name>
<protein>
    <recommendedName>
        <fullName evidence="1">Bacterial Ig-like domain-containing protein</fullName>
    </recommendedName>
</protein>
<dbReference type="InterPro" id="IPR046878">
    <property type="entry name" value="Big_14"/>
</dbReference>
<evidence type="ECO:0000313" key="3">
    <source>
        <dbReference type="Proteomes" id="UP001470230"/>
    </source>
</evidence>
<gene>
    <name evidence="2" type="ORF">M9Y10_004132</name>
</gene>
<organism evidence="2 3">
    <name type="scientific">Tritrichomonas musculus</name>
    <dbReference type="NCBI Taxonomy" id="1915356"/>
    <lineage>
        <taxon>Eukaryota</taxon>
        <taxon>Metamonada</taxon>
        <taxon>Parabasalia</taxon>
        <taxon>Tritrichomonadida</taxon>
        <taxon>Tritrichomonadidae</taxon>
        <taxon>Tritrichomonas</taxon>
    </lineage>
</organism>
<dbReference type="Pfam" id="PF20251">
    <property type="entry name" value="Big_14"/>
    <property type="match status" value="1"/>
</dbReference>
<comment type="caution">
    <text evidence="2">The sequence shown here is derived from an EMBL/GenBank/DDBJ whole genome shotgun (WGS) entry which is preliminary data.</text>
</comment>